<dbReference type="InterPro" id="IPR051788">
    <property type="entry name" value="MFS_Transporter"/>
</dbReference>
<evidence type="ECO:0000259" key="6">
    <source>
        <dbReference type="PROSITE" id="PS50850"/>
    </source>
</evidence>
<keyword evidence="2 5" id="KW-0812">Transmembrane</keyword>
<feature type="transmembrane region" description="Helical" evidence="5">
    <location>
        <begin position="276"/>
        <end position="294"/>
    </location>
</feature>
<dbReference type="PANTHER" id="PTHR23514">
    <property type="entry name" value="BYPASS OF STOP CODON PROTEIN 6"/>
    <property type="match status" value="1"/>
</dbReference>
<organism evidence="7">
    <name type="scientific">bioreactor metagenome</name>
    <dbReference type="NCBI Taxonomy" id="1076179"/>
    <lineage>
        <taxon>unclassified sequences</taxon>
        <taxon>metagenomes</taxon>
        <taxon>ecological metagenomes</taxon>
    </lineage>
</organism>
<feature type="transmembrane region" description="Helical" evidence="5">
    <location>
        <begin position="340"/>
        <end position="360"/>
    </location>
</feature>
<dbReference type="CDD" id="cd17393">
    <property type="entry name" value="MFS_MosC_like"/>
    <property type="match status" value="1"/>
</dbReference>
<dbReference type="InterPro" id="IPR036259">
    <property type="entry name" value="MFS_trans_sf"/>
</dbReference>
<keyword evidence="3 5" id="KW-1133">Transmembrane helix</keyword>
<sequence length="430" mass="47257">MTIKEIKDVVSHVFRLTFLNYIMENTSTKAVYPKGLIRYAVLSFYLAQGLCFSSWASRIPDIKDLFAVDYAFYWGLILFLIPVGKFTAIPLAGYLVTNLGSRIMVQISILGYALSLFAIGSVSNVYLLGLFLFCFGVCWNLCDISLNTQGIGIEKLYGRTIMASFHGGWSLAACLGALIGFIMIVWEVAPFWHFTIVTAIITCIVLISRKYLQDDVEAEVKDTKEPVADKMSFIRKPEKLLIQLGIVGLFALIVESAMFDWSGLYFESVLKVPKSLQIGFLVFMVMMTVGRFLTNYAYSVLGKQRVLQVAGALIFAGFMVSALFGGLFESMIVTVVVNSLGFMLVGLGISCMVPTIYSLVGAKSKTPVSIALTILSSISFIGSLVAPLLIGAISQAFNMKYAYMVVGLLGLCILLMTSFSKAFKVEESTK</sequence>
<dbReference type="Pfam" id="PF07690">
    <property type="entry name" value="MFS_1"/>
    <property type="match status" value="1"/>
</dbReference>
<evidence type="ECO:0000256" key="1">
    <source>
        <dbReference type="ARBA" id="ARBA00004141"/>
    </source>
</evidence>
<feature type="transmembrane region" description="Helical" evidence="5">
    <location>
        <begin position="36"/>
        <end position="56"/>
    </location>
</feature>
<feature type="transmembrane region" description="Helical" evidence="5">
    <location>
        <begin position="191"/>
        <end position="208"/>
    </location>
</feature>
<dbReference type="SUPFAM" id="SSF103473">
    <property type="entry name" value="MFS general substrate transporter"/>
    <property type="match status" value="1"/>
</dbReference>
<dbReference type="InterPro" id="IPR011701">
    <property type="entry name" value="MFS"/>
</dbReference>
<evidence type="ECO:0000256" key="4">
    <source>
        <dbReference type="ARBA" id="ARBA00023136"/>
    </source>
</evidence>
<gene>
    <name evidence="7" type="primary">ybjJ_1</name>
    <name evidence="7" type="ORF">SDC9_36131</name>
</gene>
<dbReference type="AlphaFoldDB" id="A0A644VFG7"/>
<protein>
    <submittedName>
        <fullName evidence="7">Inner membrane protein YbjJ</fullName>
    </submittedName>
</protein>
<comment type="caution">
    <text evidence="7">The sequence shown here is derived from an EMBL/GenBank/DDBJ whole genome shotgun (WGS) entry which is preliminary data.</text>
</comment>
<feature type="transmembrane region" description="Helical" evidence="5">
    <location>
        <begin position="372"/>
        <end position="395"/>
    </location>
</feature>
<evidence type="ECO:0000313" key="7">
    <source>
        <dbReference type="EMBL" id="MPL90086.1"/>
    </source>
</evidence>
<dbReference type="GO" id="GO:0016020">
    <property type="term" value="C:membrane"/>
    <property type="evidence" value="ECO:0007669"/>
    <property type="project" value="UniProtKB-SubCell"/>
</dbReference>
<dbReference type="Gene3D" id="1.20.1250.20">
    <property type="entry name" value="MFS general substrate transporter like domains"/>
    <property type="match status" value="1"/>
</dbReference>
<name>A0A644VFG7_9ZZZZ</name>
<dbReference type="EMBL" id="VSSQ01000294">
    <property type="protein sequence ID" value="MPL90086.1"/>
    <property type="molecule type" value="Genomic_DNA"/>
</dbReference>
<evidence type="ECO:0000256" key="2">
    <source>
        <dbReference type="ARBA" id="ARBA00022692"/>
    </source>
</evidence>
<comment type="subcellular location">
    <subcellularLocation>
        <location evidence="1">Membrane</location>
        <topology evidence="1">Multi-pass membrane protein</topology>
    </subcellularLocation>
</comment>
<feature type="transmembrane region" description="Helical" evidence="5">
    <location>
        <begin position="306"/>
        <end position="328"/>
    </location>
</feature>
<feature type="transmembrane region" description="Helical" evidence="5">
    <location>
        <begin position="103"/>
        <end position="119"/>
    </location>
</feature>
<proteinExistence type="predicted"/>
<feature type="domain" description="Major facilitator superfamily (MFS) profile" evidence="6">
    <location>
        <begin position="13"/>
        <end position="425"/>
    </location>
</feature>
<feature type="transmembrane region" description="Helical" evidence="5">
    <location>
        <begin position="163"/>
        <end position="185"/>
    </location>
</feature>
<dbReference type="PROSITE" id="PS50850">
    <property type="entry name" value="MFS"/>
    <property type="match status" value="1"/>
</dbReference>
<feature type="transmembrane region" description="Helical" evidence="5">
    <location>
        <begin position="240"/>
        <end position="264"/>
    </location>
</feature>
<dbReference type="PANTHER" id="PTHR23514:SF13">
    <property type="entry name" value="INNER MEMBRANE PROTEIN YBJJ"/>
    <property type="match status" value="1"/>
</dbReference>
<dbReference type="InterPro" id="IPR020846">
    <property type="entry name" value="MFS_dom"/>
</dbReference>
<dbReference type="GO" id="GO:0022857">
    <property type="term" value="F:transmembrane transporter activity"/>
    <property type="evidence" value="ECO:0007669"/>
    <property type="project" value="InterPro"/>
</dbReference>
<feature type="transmembrane region" description="Helical" evidence="5">
    <location>
        <begin position="71"/>
        <end position="96"/>
    </location>
</feature>
<feature type="transmembrane region" description="Helical" evidence="5">
    <location>
        <begin position="125"/>
        <end position="142"/>
    </location>
</feature>
<accession>A0A644VFG7</accession>
<feature type="transmembrane region" description="Helical" evidence="5">
    <location>
        <begin position="401"/>
        <end position="420"/>
    </location>
</feature>
<keyword evidence="4 5" id="KW-0472">Membrane</keyword>
<evidence type="ECO:0000256" key="5">
    <source>
        <dbReference type="SAM" id="Phobius"/>
    </source>
</evidence>
<evidence type="ECO:0000256" key="3">
    <source>
        <dbReference type="ARBA" id="ARBA00022989"/>
    </source>
</evidence>
<reference evidence="7" key="1">
    <citation type="submission" date="2019-08" db="EMBL/GenBank/DDBJ databases">
        <authorList>
            <person name="Kucharzyk K."/>
            <person name="Murdoch R.W."/>
            <person name="Higgins S."/>
            <person name="Loffler F."/>
        </authorList>
    </citation>
    <scope>NUCLEOTIDE SEQUENCE</scope>
</reference>